<evidence type="ECO:0000313" key="3">
    <source>
        <dbReference type="Proteomes" id="UP000822476"/>
    </source>
</evidence>
<organism evidence="2 3">
    <name type="scientific">Paragonimus skrjabini miyazakii</name>
    <dbReference type="NCBI Taxonomy" id="59628"/>
    <lineage>
        <taxon>Eukaryota</taxon>
        <taxon>Metazoa</taxon>
        <taxon>Spiralia</taxon>
        <taxon>Lophotrochozoa</taxon>
        <taxon>Platyhelminthes</taxon>
        <taxon>Trematoda</taxon>
        <taxon>Digenea</taxon>
        <taxon>Plagiorchiida</taxon>
        <taxon>Troglotremata</taxon>
        <taxon>Troglotrematidae</taxon>
        <taxon>Paragonimus</taxon>
    </lineage>
</organism>
<keyword evidence="3" id="KW-1185">Reference proteome</keyword>
<proteinExistence type="predicted"/>
<gene>
    <name evidence="2" type="ORF">EG68_07868</name>
</gene>
<accession>A0A8S9Y907</accession>
<feature type="transmembrane region" description="Helical" evidence="1">
    <location>
        <begin position="503"/>
        <end position="528"/>
    </location>
</feature>
<protein>
    <submittedName>
        <fullName evidence="2">Uncharacterized protein</fullName>
    </submittedName>
</protein>
<evidence type="ECO:0000256" key="1">
    <source>
        <dbReference type="SAM" id="Phobius"/>
    </source>
</evidence>
<dbReference type="Proteomes" id="UP000822476">
    <property type="component" value="Unassembled WGS sequence"/>
</dbReference>
<comment type="caution">
    <text evidence="2">The sequence shown here is derived from an EMBL/GenBank/DDBJ whole genome shotgun (WGS) entry which is preliminary data.</text>
</comment>
<reference evidence="2" key="1">
    <citation type="submission" date="2019-07" db="EMBL/GenBank/DDBJ databases">
        <title>Annotation for the trematode Paragonimus miyazaki's.</title>
        <authorList>
            <person name="Choi Y.-J."/>
        </authorList>
    </citation>
    <scope>NUCLEOTIDE SEQUENCE</scope>
    <source>
        <strain evidence="2">Japan</strain>
    </source>
</reference>
<dbReference type="OrthoDB" id="6270649at2759"/>
<evidence type="ECO:0000313" key="2">
    <source>
        <dbReference type="EMBL" id="KAF7232162.1"/>
    </source>
</evidence>
<name>A0A8S9Y907_9TREM</name>
<dbReference type="AlphaFoldDB" id="A0A8S9Y907"/>
<dbReference type="EMBL" id="JTDE01022024">
    <property type="protein sequence ID" value="KAF7232162.1"/>
    <property type="molecule type" value="Genomic_DNA"/>
</dbReference>
<keyword evidence="1" id="KW-0812">Transmembrane</keyword>
<keyword evidence="1" id="KW-0472">Membrane</keyword>
<sequence length="809" mass="93002">MFRAHYSAQFEDIGVFKLRTDRKPKTLQEVLILIADRSMYNVDRDLVTQRLILLRGFKWVAEIEFRASRDYLSLGCGSVNLHTEHVGASSIKLLNWPELELVGPSKTLAEKAYDILTGDCESLPGSTQYEAVTAPATFTINPNNEKRIYFATSGVPCATPCQAPREIDQDNAGSVGEFKCHTGEYMEPCTEEFFLPIDRQLYELSHNATSPDYTAIAIQYCGAEYSRVHYLTANDLRTEEIFDCNFSGNLQSLSHVLLCPNSLSMDLLMSEMIDFNCELVAKDSKFIPNGLHSLSIMKLRPRIAYETLLDVSPSYAGYTSAMPERVCPLGHRLELIDTRFAKFVDRPHNTMDLDTGELALLENFIERTNQKSEIIRVPYACHPCPENTFNDHLDNPYICRNCPYSRPSTYGLSGAVSSQCSNDRLNKAREHILRYGKHLPDPGEQALQNYTFEADAWWKPHYPDDDLEHLNYLYPDRTYLKQQREAVAVFKALTPLTFSSNELLLMMGIASAIALFGIVTGLLILITVTQRPPKCTLNQIYGPYPNWSERINVQVYCTFRNLLLRIISIFQQIQPCILDKMGQIWKNFRESRPSLTTLEFGRRLSDEIKRRTEQYNEPTDIDEQTGIIHLLTQTTLNRIVEQAMIDFGRRRIIKRRLYAEYLQYWNEAVLAKAKAREAETILTGKNLSRILEPQSELANIQERTSTVRQLDDAGRHSERMSGLAEQLQSMAKHRLTELIRFRKAEFLQDELASRGLSIEDRRAVDCAAPELRAYLRLPRYHSPAFFFMHPSRDEEVRRRETKFPTPERE</sequence>
<keyword evidence="1" id="KW-1133">Transmembrane helix</keyword>